<dbReference type="AlphaFoldDB" id="A0A444VP86"/>
<name>A0A444VP86_9FLAO</name>
<dbReference type="SUPFAM" id="SSF46785">
    <property type="entry name" value="Winged helix' DNA-binding domain"/>
    <property type="match status" value="1"/>
</dbReference>
<dbReference type="Gene3D" id="1.10.10.10">
    <property type="entry name" value="Winged helix-like DNA-binding domain superfamily/Winged helix DNA-binding domain"/>
    <property type="match status" value="1"/>
</dbReference>
<dbReference type="CDD" id="cd18873">
    <property type="entry name" value="NUDIX_NadM_like"/>
    <property type="match status" value="1"/>
</dbReference>
<dbReference type="PANTHER" id="PTHR43736:SF4">
    <property type="entry name" value="SLR1690 PROTEIN"/>
    <property type="match status" value="1"/>
</dbReference>
<dbReference type="InterPro" id="IPR054105">
    <property type="entry name" value="WHD_NrtR"/>
</dbReference>
<gene>
    <name evidence="2" type="ORF">DN53_07820</name>
</gene>
<proteinExistence type="predicted"/>
<organism evidence="2 3">
    <name type="scientific">Flagellimonas olearia</name>
    <dbReference type="NCBI Taxonomy" id="552546"/>
    <lineage>
        <taxon>Bacteria</taxon>
        <taxon>Pseudomonadati</taxon>
        <taxon>Bacteroidota</taxon>
        <taxon>Flavobacteriia</taxon>
        <taxon>Flavobacteriales</taxon>
        <taxon>Flavobacteriaceae</taxon>
        <taxon>Flagellimonas</taxon>
    </lineage>
</organism>
<accession>A0A444VP86</accession>
<protein>
    <recommendedName>
        <fullName evidence="1">NrtR DNA-binding winged helix domain-containing protein</fullName>
    </recommendedName>
</protein>
<comment type="caution">
    <text evidence="2">The sequence shown here is derived from an EMBL/GenBank/DDBJ whole genome shotgun (WGS) entry which is preliminary data.</text>
</comment>
<evidence type="ECO:0000313" key="2">
    <source>
        <dbReference type="EMBL" id="RYC52624.1"/>
    </source>
</evidence>
<dbReference type="PANTHER" id="PTHR43736">
    <property type="entry name" value="ADP-RIBOSE PYROPHOSPHATASE"/>
    <property type="match status" value="1"/>
</dbReference>
<dbReference type="EMBL" id="JJMP01000002">
    <property type="protein sequence ID" value="RYC52624.1"/>
    <property type="molecule type" value="Genomic_DNA"/>
</dbReference>
<evidence type="ECO:0000313" key="3">
    <source>
        <dbReference type="Proteomes" id="UP000290261"/>
    </source>
</evidence>
<dbReference type="SUPFAM" id="SSF55811">
    <property type="entry name" value="Nudix"/>
    <property type="match status" value="1"/>
</dbReference>
<evidence type="ECO:0000259" key="1">
    <source>
        <dbReference type="Pfam" id="PF21906"/>
    </source>
</evidence>
<feature type="domain" description="NrtR DNA-binding winged helix" evidence="1">
    <location>
        <begin position="205"/>
        <end position="265"/>
    </location>
</feature>
<dbReference type="InterPro" id="IPR015797">
    <property type="entry name" value="NUDIX_hydrolase-like_dom_sf"/>
</dbReference>
<dbReference type="InterPro" id="IPR036388">
    <property type="entry name" value="WH-like_DNA-bd_sf"/>
</dbReference>
<keyword evidence="3" id="KW-1185">Reference proteome</keyword>
<dbReference type="InterPro" id="IPR036390">
    <property type="entry name" value="WH_DNA-bd_sf"/>
</dbReference>
<reference evidence="2 3" key="1">
    <citation type="submission" date="2014-04" db="EMBL/GenBank/DDBJ databases">
        <title>Whole genome of Muricauda olearia.</title>
        <authorList>
            <person name="Zhang X.-H."/>
            <person name="Tang K."/>
        </authorList>
    </citation>
    <scope>NUCLEOTIDE SEQUENCE [LARGE SCALE GENOMIC DNA]</scope>
    <source>
        <strain evidence="2 3">Th120</strain>
    </source>
</reference>
<dbReference type="Gene3D" id="3.90.79.10">
    <property type="entry name" value="Nucleoside Triphosphate Pyrophosphohydrolase"/>
    <property type="match status" value="1"/>
</dbReference>
<dbReference type="Proteomes" id="UP000290261">
    <property type="component" value="Unassembled WGS sequence"/>
</dbReference>
<sequence>MIQNKSKKNFYFFGPIEEKLNAIDGTKYLYLKKVNDSFWYIWKHFINLSIHILTIHKYRPEQSIAIAVDCIIFGFDSKDLKLLLFRRKTDPLKGSWSLIGELIDNDVSLDQSAKDILYRLSGLKNVFLKQLRTYGLVDRDPLERVVSVAYYSLIRIDEFNLQSLENHDAKWFDFDQIPELILDHGQMVDDAIRSLRSSARYNPLGFELLPEYFTIQQLQTLYESIYRTAFDPGNFRKKMLSLHILERTGKKDKSASKKGAYLYRFKKENLKQFPTQTGDFESIKEVIKF</sequence>
<dbReference type="Pfam" id="PF21906">
    <property type="entry name" value="WHD_NrtR"/>
    <property type="match status" value="1"/>
</dbReference>